<dbReference type="OrthoDB" id="9552057at2759"/>
<dbReference type="SUPFAM" id="SSF57184">
    <property type="entry name" value="Growth factor receptor domain"/>
    <property type="match status" value="2"/>
</dbReference>
<feature type="region of interest" description="Disordered" evidence="1">
    <location>
        <begin position="1303"/>
        <end position="1332"/>
    </location>
</feature>
<reference evidence="2" key="1">
    <citation type="journal article" date="2021" name="Evol. Appl.">
        <title>The genome of the Pyrenean desman and the effects of bottlenecks and inbreeding on the genomic landscape of an endangered species.</title>
        <authorList>
            <person name="Escoda L."/>
            <person name="Castresana J."/>
        </authorList>
    </citation>
    <scope>NUCLEOTIDE SEQUENCE</scope>
    <source>
        <strain evidence="2">IBE-C5619</strain>
    </source>
</reference>
<accession>A0A8J6E534</accession>
<comment type="caution">
    <text evidence="2">The sequence shown here is derived from an EMBL/GenBank/DDBJ whole genome shotgun (WGS) entry which is preliminary data.</text>
</comment>
<dbReference type="Proteomes" id="UP000700334">
    <property type="component" value="Unassembled WGS sequence"/>
</dbReference>
<evidence type="ECO:0000256" key="1">
    <source>
        <dbReference type="SAM" id="MobiDB-lite"/>
    </source>
</evidence>
<dbReference type="InterPro" id="IPR009030">
    <property type="entry name" value="Growth_fac_rcpt_cys_sf"/>
</dbReference>
<dbReference type="SMART" id="SM01411">
    <property type="entry name" value="Ephrin_rec_like"/>
    <property type="match status" value="5"/>
</dbReference>
<dbReference type="EMBL" id="JAGFMF010011380">
    <property type="protein sequence ID" value="KAG8524768.1"/>
    <property type="molecule type" value="Genomic_DNA"/>
</dbReference>
<feature type="region of interest" description="Disordered" evidence="1">
    <location>
        <begin position="1225"/>
        <end position="1257"/>
    </location>
</feature>
<gene>
    <name evidence="2" type="ORF">J0S82_017746</name>
</gene>
<dbReference type="PANTHER" id="PTHR46104:SF1">
    <property type="entry name" value="GENE 9195-RELATED"/>
    <property type="match status" value="1"/>
</dbReference>
<dbReference type="PANTHER" id="PTHR46104">
    <property type="entry name" value="GENE 9195-RELATED-RELATED"/>
    <property type="match status" value="1"/>
</dbReference>
<feature type="compositionally biased region" description="Low complexity" evidence="1">
    <location>
        <begin position="1230"/>
        <end position="1250"/>
    </location>
</feature>
<feature type="region of interest" description="Disordered" evidence="1">
    <location>
        <begin position="183"/>
        <end position="206"/>
    </location>
</feature>
<dbReference type="Gene3D" id="2.10.50.10">
    <property type="entry name" value="Tumor Necrosis Factor Receptor, subunit A, domain 2"/>
    <property type="match status" value="2"/>
</dbReference>
<sequence>MHVPPAAWSPSSAHQGSIRMSLDRVTAKHVLLESEELRWFCPISSHGPGARPIWPVDCPAGYYCPLGTQNPTQHPCPRGTFRERPGARSSKDCRPCPAGQFCSDSSSGKHLPDGPCSAGYYCPPGQTSATPSTFRCPHGFQCPVGSPQPRACENGTFQPQEAQGSCEPCPAGYYCRASSTDPAAGLSERPEQQGMLATEEPQAGSPGMTSMRLVFLPPLELALLSPPSPRAVCASWDFSVHRLPLGHCSSMPSGDIRAQDRGCCRAGLRAVPSRFHHPCQSHTGTGGVGAAQEKQVVQGPEGCLLLPLILLPLGMFCSSEGLARPSGLCHAAHYCTGGAVSPTPIKHKVEALGFSGNDICPPGFFCPQGTSSPVPCMPGFYSSVPGLASQDQCQPCPPGHYCSRAGLSHALEAGLCDAGCPPGFRCPPGSPHELPCEPGSFSPLPGADTCLPCPGGTYCLKPATVEPATCPKGGVSEGDCEPCPAGSFCPPLGLDIPTSSSEPRASSPLAHPCPQGLILCPMSRVTSANQALLSLLHVDEGSTSPPLARTPASHVHLAFTAHILAPRCPCPAQHTPTAQLVCPDGFNTPASETCVFPYYCPPGSAHPHTCPGGTEALNISGLRVSEETCCRLCEAGTYRSQTLGARPCQPCPPGFSCHQGDYRISLSPGASHCTCWGRNRVFQKSDSSCICLAGHESYDKSGLENDESNSDEDCQPQVRARLSSCTSPQVAERCRPGDVRLAATCQCVSPQQHNCSAFCHPEDGELSAELGICQCRGYVSAEELCDAQCLAKAPHISLAWGPNRELTLSINDKAGDSVQRSRKRCEPCQTVPKALGQGYLLATVALAMAVFDAPLRWEGRGKALDTGTPVSSPLLQRHRQAAGPEGRQGASMHSRIPNPVVCLLAGDVILFQLHILPRSECQWQTPSSPLSHDLTFAHQFLDPGTYLFHDNGLPESMAVVLVKKGVACDLGLSPMQPSSPYQLTRHGILRHRLPNLEPDWIAITAFPSLKTMILRPLEKELIPGRKPSSQVQAPVLVPQSHSKALPAGKPYPSKVLKDFSVRTLYDKLEDQSLHVAAQLSQHRSDALAFYRSASQQLQGLKELLQGLAPTARQVLGRSGDTETKAKAAIRTNTEQSERLWGDHSAASQREFWPLPRGATVCPQSFQSELDRVTAALASALHHALKPPAGDGREASAQMDKQPPSACQHDPHLMTDTILKPRPLLSHEEPQSASSQQDQGPGQPPQGDSKGNAAGSGSQKWNIWAAPRYGAFPELQRKIQQVEDTLDELNEEFFQLSAQALELQKENKPGKPTQSDGSTQLREEPGPSRKAPGAWVMPGDQALMLEVRRVHLAERIRDLEWELSLLLQVSDVRIQAGGRMLSLGGH</sequence>
<keyword evidence="3" id="KW-1185">Reference proteome</keyword>
<evidence type="ECO:0000313" key="3">
    <source>
        <dbReference type="Proteomes" id="UP000700334"/>
    </source>
</evidence>
<protein>
    <submittedName>
        <fullName evidence="2">Uncharacterized protein</fullName>
    </submittedName>
</protein>
<proteinExistence type="predicted"/>
<organism evidence="2 3">
    <name type="scientific">Galemys pyrenaicus</name>
    <name type="common">Iberian desman</name>
    <name type="synonym">Pyrenean desman</name>
    <dbReference type="NCBI Taxonomy" id="202257"/>
    <lineage>
        <taxon>Eukaryota</taxon>
        <taxon>Metazoa</taxon>
        <taxon>Chordata</taxon>
        <taxon>Craniata</taxon>
        <taxon>Vertebrata</taxon>
        <taxon>Euteleostomi</taxon>
        <taxon>Mammalia</taxon>
        <taxon>Eutheria</taxon>
        <taxon>Laurasiatheria</taxon>
        <taxon>Eulipotyphla</taxon>
        <taxon>Talpidae</taxon>
        <taxon>Galemys</taxon>
    </lineage>
</organism>
<feature type="region of interest" description="Disordered" evidence="1">
    <location>
        <begin position="1184"/>
        <end position="1211"/>
    </location>
</feature>
<name>A0A8J6E534_GALPY</name>
<evidence type="ECO:0000313" key="2">
    <source>
        <dbReference type="EMBL" id="KAG8524768.1"/>
    </source>
</evidence>